<dbReference type="WBParaSite" id="Hba_01085">
    <property type="protein sequence ID" value="Hba_01085"/>
    <property type="gene ID" value="Hba_01085"/>
</dbReference>
<proteinExistence type="predicted"/>
<keyword evidence="1" id="KW-1185">Reference proteome</keyword>
<name>A0A1I7W8W1_HETBA</name>
<protein>
    <submittedName>
        <fullName evidence="2">Activin_recp domain-containing protein</fullName>
    </submittedName>
</protein>
<sequence length="133" mass="15059">MRIHRTNMSMKIYSVLVVTFIHYALALQCYTGFTYLAGQSIGTSKEICSSSFDYCYNATADLSQLNNIKVAGCSTTRCFLSRNKCIKQTFQGKEIKFCCCNTGDLCNSKLTNLTYFEKTKQRVKDIFGMIGKK</sequence>
<dbReference type="SUPFAM" id="SSF57302">
    <property type="entry name" value="Snake toxin-like"/>
    <property type="match status" value="1"/>
</dbReference>
<dbReference type="PANTHER" id="PTHR21749:SF6">
    <property type="entry name" value="ACTIVIN_RECP DOMAIN-CONTAINING PROTEIN"/>
    <property type="match status" value="1"/>
</dbReference>
<dbReference type="Proteomes" id="UP000095283">
    <property type="component" value="Unplaced"/>
</dbReference>
<dbReference type="InterPro" id="IPR045860">
    <property type="entry name" value="Snake_toxin-like_sf"/>
</dbReference>
<reference evidence="2" key="1">
    <citation type="submission" date="2016-11" db="UniProtKB">
        <authorList>
            <consortium name="WormBaseParasite"/>
        </authorList>
    </citation>
    <scope>IDENTIFICATION</scope>
</reference>
<evidence type="ECO:0000313" key="2">
    <source>
        <dbReference type="WBParaSite" id="Hba_01085"/>
    </source>
</evidence>
<accession>A0A1I7W8W1</accession>
<evidence type="ECO:0000313" key="1">
    <source>
        <dbReference type="Proteomes" id="UP000095283"/>
    </source>
</evidence>
<dbReference type="Gene3D" id="2.10.60.10">
    <property type="entry name" value="CD59"/>
    <property type="match status" value="1"/>
</dbReference>
<organism evidence="1 2">
    <name type="scientific">Heterorhabditis bacteriophora</name>
    <name type="common">Entomopathogenic nematode worm</name>
    <dbReference type="NCBI Taxonomy" id="37862"/>
    <lineage>
        <taxon>Eukaryota</taxon>
        <taxon>Metazoa</taxon>
        <taxon>Ecdysozoa</taxon>
        <taxon>Nematoda</taxon>
        <taxon>Chromadorea</taxon>
        <taxon>Rhabditida</taxon>
        <taxon>Rhabditina</taxon>
        <taxon>Rhabditomorpha</taxon>
        <taxon>Strongyloidea</taxon>
        <taxon>Heterorhabditidae</taxon>
        <taxon>Heterorhabditis</taxon>
    </lineage>
</organism>
<dbReference type="AlphaFoldDB" id="A0A1I7W8W1"/>
<dbReference type="PANTHER" id="PTHR21749">
    <property type="entry name" value="PRION-LIKE- Q/N-RICH -DOMAIN-BEARING PROTEIN PROTEIN 24"/>
    <property type="match status" value="1"/>
</dbReference>